<sequence length="60" mass="7024">MTRLRRELKEPGFARSWKNARFARSWKNARFAGLSWKLEENPAGLRPELEVISLKLAENP</sequence>
<organism evidence="1 2">
    <name type="scientific">Halomonas organivorans</name>
    <dbReference type="NCBI Taxonomy" id="257772"/>
    <lineage>
        <taxon>Bacteria</taxon>
        <taxon>Pseudomonadati</taxon>
        <taxon>Pseudomonadota</taxon>
        <taxon>Gammaproteobacteria</taxon>
        <taxon>Oceanospirillales</taxon>
        <taxon>Halomonadaceae</taxon>
        <taxon>Halomonas</taxon>
    </lineage>
</organism>
<dbReference type="AlphaFoldDB" id="A0A7W5BW14"/>
<keyword evidence="2" id="KW-1185">Reference proteome</keyword>
<dbReference type="Proteomes" id="UP000525987">
    <property type="component" value="Unassembled WGS sequence"/>
</dbReference>
<dbReference type="EMBL" id="JACHXM010000003">
    <property type="protein sequence ID" value="MBB3140144.1"/>
    <property type="molecule type" value="Genomic_DNA"/>
</dbReference>
<comment type="caution">
    <text evidence="1">The sequence shown here is derived from an EMBL/GenBank/DDBJ whole genome shotgun (WGS) entry which is preliminary data.</text>
</comment>
<accession>A0A7W5BW14</accession>
<name>A0A7W5BW14_9GAMM</name>
<reference evidence="1 2" key="1">
    <citation type="submission" date="2020-08" db="EMBL/GenBank/DDBJ databases">
        <title>Genomic Encyclopedia of Type Strains, Phase III (KMG-III): the genomes of soil and plant-associated and newly described type strains.</title>
        <authorList>
            <person name="Whitman W."/>
        </authorList>
    </citation>
    <scope>NUCLEOTIDE SEQUENCE [LARGE SCALE GENOMIC DNA]</scope>
    <source>
        <strain evidence="1 2">CECT 5995</strain>
    </source>
</reference>
<protein>
    <submittedName>
        <fullName evidence="1">Uncharacterized protein</fullName>
    </submittedName>
</protein>
<evidence type="ECO:0000313" key="1">
    <source>
        <dbReference type="EMBL" id="MBB3140144.1"/>
    </source>
</evidence>
<evidence type="ECO:0000313" key="2">
    <source>
        <dbReference type="Proteomes" id="UP000525987"/>
    </source>
</evidence>
<gene>
    <name evidence="1" type="ORF">FHR96_000996</name>
</gene>
<proteinExistence type="predicted"/>
<dbReference type="RefSeq" id="WP_183386562.1">
    <property type="nucleotide sequence ID" value="NZ_JACHXM010000003.1"/>
</dbReference>